<evidence type="ECO:0000313" key="3">
    <source>
        <dbReference type="Proteomes" id="UP000033618"/>
    </source>
</evidence>
<protein>
    <submittedName>
        <fullName evidence="2">Uncharacterized protein</fullName>
    </submittedName>
</protein>
<dbReference type="AlphaFoldDB" id="A0A0F5K555"/>
<dbReference type="Proteomes" id="UP000033618">
    <property type="component" value="Unassembled WGS sequence"/>
</dbReference>
<keyword evidence="3" id="KW-1185">Reference proteome</keyword>
<evidence type="ECO:0000313" key="2">
    <source>
        <dbReference type="EMBL" id="KKB65228.1"/>
    </source>
</evidence>
<sequence length="133" mass="14699">MRPLLRYGPGHDGYGGVAPPRGRVPPRGSVGSSQWVPKLSPSLLPRPLAHRCPPGPREMHRMRPASTHGLPLGSRSFRPVPRASPYRVTGMPIARRPARTGSRLPADVRRARERRHARRSPSIARCRSVCRSA</sequence>
<reference evidence="2 3" key="1">
    <citation type="submission" date="2015-03" db="EMBL/GenBank/DDBJ databases">
        <title>Draft Genome Sequence of Burkholderia andropogonis type strain ICMP2807, isolated from Sorghum bicolor.</title>
        <authorList>
            <person name="Lopes-Santos L."/>
            <person name="Castro D.B."/>
            <person name="Ottoboni L.M."/>
            <person name="Park D."/>
            <person name="Weirc B.S."/>
            <person name="Destefano S.A."/>
        </authorList>
    </citation>
    <scope>NUCLEOTIDE SEQUENCE [LARGE SCALE GENOMIC DNA]</scope>
    <source>
        <strain evidence="2 3">ICMP2807</strain>
    </source>
</reference>
<accession>A0A0F5K555</accession>
<dbReference type="STRING" id="28092.WM40_00915"/>
<evidence type="ECO:0000256" key="1">
    <source>
        <dbReference type="SAM" id="MobiDB-lite"/>
    </source>
</evidence>
<comment type="caution">
    <text evidence="2">The sequence shown here is derived from an EMBL/GenBank/DDBJ whole genome shotgun (WGS) entry which is preliminary data.</text>
</comment>
<feature type="region of interest" description="Disordered" evidence="1">
    <location>
        <begin position="1"/>
        <end position="133"/>
    </location>
</feature>
<organism evidence="2 3">
    <name type="scientific">Robbsia andropogonis</name>
    <dbReference type="NCBI Taxonomy" id="28092"/>
    <lineage>
        <taxon>Bacteria</taxon>
        <taxon>Pseudomonadati</taxon>
        <taxon>Pseudomonadota</taxon>
        <taxon>Betaproteobacteria</taxon>
        <taxon>Burkholderiales</taxon>
        <taxon>Burkholderiaceae</taxon>
        <taxon>Robbsia</taxon>
    </lineage>
</organism>
<proteinExistence type="predicted"/>
<name>A0A0F5K555_9BURK</name>
<dbReference type="EMBL" id="LAQU01000001">
    <property type="protein sequence ID" value="KKB65228.1"/>
    <property type="molecule type" value="Genomic_DNA"/>
</dbReference>
<feature type="compositionally biased region" description="Low complexity" evidence="1">
    <location>
        <begin position="17"/>
        <end position="47"/>
    </location>
</feature>
<gene>
    <name evidence="2" type="ORF">WM40_00915</name>
</gene>